<feature type="compositionally biased region" description="Low complexity" evidence="1">
    <location>
        <begin position="58"/>
        <end position="69"/>
    </location>
</feature>
<comment type="caution">
    <text evidence="2">The sequence shown here is derived from an EMBL/GenBank/DDBJ whole genome shotgun (WGS) entry which is preliminary data.</text>
</comment>
<dbReference type="Proteomes" id="UP000558488">
    <property type="component" value="Unassembled WGS sequence"/>
</dbReference>
<evidence type="ECO:0000313" key="2">
    <source>
        <dbReference type="EMBL" id="KAF6335583.1"/>
    </source>
</evidence>
<evidence type="ECO:0000313" key="3">
    <source>
        <dbReference type="Proteomes" id="UP000558488"/>
    </source>
</evidence>
<proteinExistence type="predicted"/>
<protein>
    <submittedName>
        <fullName evidence="2">Oxysterol binding protein like 10</fullName>
    </submittedName>
</protein>
<keyword evidence="3" id="KW-1185">Reference proteome</keyword>
<feature type="compositionally biased region" description="Low complexity" evidence="1">
    <location>
        <begin position="16"/>
        <end position="49"/>
    </location>
</feature>
<evidence type="ECO:0000256" key="1">
    <source>
        <dbReference type="SAM" id="MobiDB-lite"/>
    </source>
</evidence>
<name>A0A7J7WE02_PIPKU</name>
<organism evidence="2 3">
    <name type="scientific">Pipistrellus kuhlii</name>
    <name type="common">Kuhl's pipistrelle</name>
    <dbReference type="NCBI Taxonomy" id="59472"/>
    <lineage>
        <taxon>Eukaryota</taxon>
        <taxon>Metazoa</taxon>
        <taxon>Chordata</taxon>
        <taxon>Craniata</taxon>
        <taxon>Vertebrata</taxon>
        <taxon>Euteleostomi</taxon>
        <taxon>Mammalia</taxon>
        <taxon>Eutheria</taxon>
        <taxon>Laurasiatheria</taxon>
        <taxon>Chiroptera</taxon>
        <taxon>Yangochiroptera</taxon>
        <taxon>Vespertilionidae</taxon>
        <taxon>Pipistrellus</taxon>
    </lineage>
</organism>
<dbReference type="EMBL" id="JACAGB010000011">
    <property type="protein sequence ID" value="KAF6335583.1"/>
    <property type="molecule type" value="Genomic_DNA"/>
</dbReference>
<sequence length="127" mass="12856">MERPAQGADGGGGGSHSSSRSSSRATSAGSSPSCSLAGRGISGRSAAVAGLGGGGGSRSSPGSVAASPSGGDGGRRREPALEGVLSKYTNLLQGWQNREEGRVRNIDERETWINSHWVCARNQDTCP</sequence>
<reference evidence="2 3" key="1">
    <citation type="journal article" date="2020" name="Nature">
        <title>Six reference-quality genomes reveal evolution of bat adaptations.</title>
        <authorList>
            <person name="Jebb D."/>
            <person name="Huang Z."/>
            <person name="Pippel M."/>
            <person name="Hughes G.M."/>
            <person name="Lavrichenko K."/>
            <person name="Devanna P."/>
            <person name="Winkler S."/>
            <person name="Jermiin L.S."/>
            <person name="Skirmuntt E.C."/>
            <person name="Katzourakis A."/>
            <person name="Burkitt-Gray L."/>
            <person name="Ray D.A."/>
            <person name="Sullivan K.A.M."/>
            <person name="Roscito J.G."/>
            <person name="Kirilenko B.M."/>
            <person name="Davalos L.M."/>
            <person name="Corthals A.P."/>
            <person name="Power M.L."/>
            <person name="Jones G."/>
            <person name="Ransome R.D."/>
            <person name="Dechmann D.K.N."/>
            <person name="Locatelli A.G."/>
            <person name="Puechmaille S.J."/>
            <person name="Fedrigo O."/>
            <person name="Jarvis E.D."/>
            <person name="Hiller M."/>
            <person name="Vernes S.C."/>
            <person name="Myers E.W."/>
            <person name="Teeling E.C."/>
        </authorList>
    </citation>
    <scope>NUCLEOTIDE SEQUENCE [LARGE SCALE GENOMIC DNA]</scope>
    <source>
        <strain evidence="2">MPipKuh1</strain>
        <tissue evidence="2">Flight muscle</tissue>
    </source>
</reference>
<dbReference type="AlphaFoldDB" id="A0A7J7WE02"/>
<feature type="region of interest" description="Disordered" evidence="1">
    <location>
        <begin position="1"/>
        <end position="80"/>
    </location>
</feature>
<gene>
    <name evidence="2" type="ORF">mPipKuh1_012949</name>
</gene>
<accession>A0A7J7WE02</accession>